<comment type="catalytic activity">
    <reaction evidence="1">
        <text>Random hydrolysis of (1-&gt;4)-beta-D-mannosidic linkages in mannans, galactomannans and glucomannans.</text>
        <dbReference type="EC" id="3.2.1.78"/>
    </reaction>
</comment>
<comment type="subcellular location">
    <subcellularLocation>
        <location evidence="2">Secreted</location>
    </subcellularLocation>
</comment>
<reference evidence="9" key="1">
    <citation type="journal article" date="2014" name="Front. Microbiol.">
        <title>High frequency of phylogenetically diverse reductive dehalogenase-homologous genes in deep subseafloor sedimentary metagenomes.</title>
        <authorList>
            <person name="Kawai M."/>
            <person name="Futagami T."/>
            <person name="Toyoda A."/>
            <person name="Takaki Y."/>
            <person name="Nishi S."/>
            <person name="Hori S."/>
            <person name="Arai W."/>
            <person name="Tsubouchi T."/>
            <person name="Morono Y."/>
            <person name="Uchiyama I."/>
            <person name="Ito T."/>
            <person name="Fujiyama A."/>
            <person name="Inagaki F."/>
            <person name="Takami H."/>
        </authorList>
    </citation>
    <scope>NUCLEOTIDE SEQUENCE</scope>
    <source>
        <strain evidence="9">Expedition CK06-06</strain>
    </source>
</reference>
<evidence type="ECO:0000259" key="8">
    <source>
        <dbReference type="PROSITE" id="PS50268"/>
    </source>
</evidence>
<evidence type="ECO:0000313" key="9">
    <source>
        <dbReference type="EMBL" id="GAF78674.1"/>
    </source>
</evidence>
<feature type="non-terminal residue" evidence="9">
    <location>
        <position position="401"/>
    </location>
</feature>
<dbReference type="InterPro" id="IPR002126">
    <property type="entry name" value="Cadherin-like_dom"/>
</dbReference>
<dbReference type="InterPro" id="IPR045053">
    <property type="entry name" value="MAN-like"/>
</dbReference>
<keyword evidence="7" id="KW-0326">Glycosidase</keyword>
<dbReference type="SUPFAM" id="SSF49313">
    <property type="entry name" value="Cadherin-like"/>
    <property type="match status" value="1"/>
</dbReference>
<name>X0SCC1_9ZZZZ</name>
<evidence type="ECO:0000256" key="2">
    <source>
        <dbReference type="ARBA" id="ARBA00004613"/>
    </source>
</evidence>
<dbReference type="GO" id="GO:0007156">
    <property type="term" value="P:homophilic cell adhesion via plasma membrane adhesion molecules"/>
    <property type="evidence" value="ECO:0007669"/>
    <property type="project" value="InterPro"/>
</dbReference>
<gene>
    <name evidence="9" type="ORF">S01H1_13783</name>
</gene>
<evidence type="ECO:0000256" key="7">
    <source>
        <dbReference type="ARBA" id="ARBA00023295"/>
    </source>
</evidence>
<dbReference type="Pfam" id="PF26410">
    <property type="entry name" value="GH5_mannosidase"/>
    <property type="match status" value="1"/>
</dbReference>
<dbReference type="InterPro" id="IPR015919">
    <property type="entry name" value="Cadherin-like_sf"/>
</dbReference>
<dbReference type="InterPro" id="IPR013783">
    <property type="entry name" value="Ig-like_fold"/>
</dbReference>
<comment type="caution">
    <text evidence="9">The sequence shown here is derived from an EMBL/GenBank/DDBJ whole genome shotgun (WGS) entry which is preliminary data.</text>
</comment>
<evidence type="ECO:0000256" key="5">
    <source>
        <dbReference type="ARBA" id="ARBA00022729"/>
    </source>
</evidence>
<feature type="non-terminal residue" evidence="9">
    <location>
        <position position="1"/>
    </location>
</feature>
<keyword evidence="4" id="KW-0964">Secreted</keyword>
<dbReference type="GO" id="GO:0005509">
    <property type="term" value="F:calcium ion binding"/>
    <property type="evidence" value="ECO:0007669"/>
    <property type="project" value="InterPro"/>
</dbReference>
<keyword evidence="5" id="KW-0732">Signal</keyword>
<dbReference type="GO" id="GO:0016020">
    <property type="term" value="C:membrane"/>
    <property type="evidence" value="ECO:0007669"/>
    <property type="project" value="InterPro"/>
</dbReference>
<evidence type="ECO:0000256" key="3">
    <source>
        <dbReference type="ARBA" id="ARBA00012706"/>
    </source>
</evidence>
<feature type="domain" description="Cadherin" evidence="8">
    <location>
        <begin position="210"/>
        <end position="296"/>
    </location>
</feature>
<dbReference type="PROSITE" id="PS50268">
    <property type="entry name" value="CADHERIN_2"/>
    <property type="match status" value="1"/>
</dbReference>
<dbReference type="EMBL" id="BARS01007126">
    <property type="protein sequence ID" value="GAF78674.1"/>
    <property type="molecule type" value="Genomic_DNA"/>
</dbReference>
<keyword evidence="6" id="KW-0378">Hydrolase</keyword>
<dbReference type="Gene3D" id="3.20.20.80">
    <property type="entry name" value="Glycosidases"/>
    <property type="match status" value="1"/>
</dbReference>
<dbReference type="PANTHER" id="PTHR31451">
    <property type="match status" value="1"/>
</dbReference>
<proteinExistence type="predicted"/>
<dbReference type="GO" id="GO:0005576">
    <property type="term" value="C:extracellular region"/>
    <property type="evidence" value="ECO:0007669"/>
    <property type="project" value="UniProtKB-SubCell"/>
</dbReference>
<protein>
    <recommendedName>
        <fullName evidence="3">mannan endo-1,4-beta-mannosidase</fullName>
        <ecNumber evidence="3">3.2.1.78</ecNumber>
    </recommendedName>
</protein>
<dbReference type="InterPro" id="IPR001547">
    <property type="entry name" value="Glyco_hydro_5"/>
</dbReference>
<accession>X0SCC1</accession>
<evidence type="ECO:0000256" key="6">
    <source>
        <dbReference type="ARBA" id="ARBA00022801"/>
    </source>
</evidence>
<organism evidence="9">
    <name type="scientific">marine sediment metagenome</name>
    <dbReference type="NCBI Taxonomy" id="412755"/>
    <lineage>
        <taxon>unclassified sequences</taxon>
        <taxon>metagenomes</taxon>
        <taxon>ecological metagenomes</taxon>
    </lineage>
</organism>
<evidence type="ECO:0000256" key="1">
    <source>
        <dbReference type="ARBA" id="ARBA00001678"/>
    </source>
</evidence>
<dbReference type="PANTHER" id="PTHR31451:SF39">
    <property type="entry name" value="MANNAN ENDO-1,4-BETA-MANNOSIDASE 1"/>
    <property type="match status" value="1"/>
</dbReference>
<sequence>TIFAWELANEPRAPGDTTGDILQGWMEEMGGYIKGLDPHHMLTTGVEGFYCEGSGDWMHDGSEGTDFIRNHQIGDIDFATVHLWPDNWNLDYDASLHWYQEHIDDAGEILGKPLLLEEFGLYRHPSGSTTARDQLYQGLLDTAEDNDQPGWNFWGLWHDDYDVYDDGYGVYYPDDASTVGIISSAAGIMNSQSSSAPVLDPIGDKSVDEGSELSFTATATDADIPANELTFSLGVGAPAGAGIDPATGEFTWTPTEAQGPGTYPVTIRVTDDGTPNLSDDETITVTVNEVNNAPTVVDPIDDVVVDEDTSLTAIHIPSVFDDIDIPQGDSLTYTFSVSTGVSDAVDRISEANYTYMHQDLLYTHLGDDRGFGPEHDLARDNILTYFQDLGLATSLDPFLYG</sequence>
<evidence type="ECO:0000256" key="4">
    <source>
        <dbReference type="ARBA" id="ARBA00022525"/>
    </source>
</evidence>
<dbReference type="AlphaFoldDB" id="X0SCC1"/>
<dbReference type="CDD" id="cd11304">
    <property type="entry name" value="Cadherin_repeat"/>
    <property type="match status" value="1"/>
</dbReference>
<dbReference type="GO" id="GO:0016985">
    <property type="term" value="F:mannan endo-1,4-beta-mannosidase activity"/>
    <property type="evidence" value="ECO:0007669"/>
    <property type="project" value="TreeGrafter"/>
</dbReference>
<dbReference type="SUPFAM" id="SSF51445">
    <property type="entry name" value="(Trans)glycosidases"/>
    <property type="match status" value="1"/>
</dbReference>
<dbReference type="InterPro" id="IPR017853">
    <property type="entry name" value="GH"/>
</dbReference>
<dbReference type="Gene3D" id="2.60.40.10">
    <property type="entry name" value="Immunoglobulins"/>
    <property type="match status" value="1"/>
</dbReference>
<dbReference type="Pfam" id="PF05345">
    <property type="entry name" value="He_PIG"/>
    <property type="match status" value="1"/>
</dbReference>
<dbReference type="EC" id="3.2.1.78" evidence="3"/>